<dbReference type="AlphaFoldDB" id="A0AAD6F2K4"/>
<dbReference type="GO" id="GO:0007221">
    <property type="term" value="P:positive regulation of transcription of Notch receptor target"/>
    <property type="evidence" value="ECO:0007669"/>
    <property type="project" value="InterPro"/>
</dbReference>
<evidence type="ECO:0000256" key="1">
    <source>
        <dbReference type="SAM" id="SignalP"/>
    </source>
</evidence>
<dbReference type="EMBL" id="JAPTMU010000496">
    <property type="protein sequence ID" value="KAJ4918432.1"/>
    <property type="molecule type" value="Genomic_DNA"/>
</dbReference>
<dbReference type="GO" id="GO:0003713">
    <property type="term" value="F:transcription coactivator activity"/>
    <property type="evidence" value="ECO:0007669"/>
    <property type="project" value="InterPro"/>
</dbReference>
<organism evidence="2 3">
    <name type="scientific">Pogonophryne albipinna</name>
    <dbReference type="NCBI Taxonomy" id="1090488"/>
    <lineage>
        <taxon>Eukaryota</taxon>
        <taxon>Metazoa</taxon>
        <taxon>Chordata</taxon>
        <taxon>Craniata</taxon>
        <taxon>Vertebrata</taxon>
        <taxon>Euteleostomi</taxon>
        <taxon>Actinopterygii</taxon>
        <taxon>Neopterygii</taxon>
        <taxon>Teleostei</taxon>
        <taxon>Neoteleostei</taxon>
        <taxon>Acanthomorphata</taxon>
        <taxon>Eupercaria</taxon>
        <taxon>Perciformes</taxon>
        <taxon>Notothenioidei</taxon>
        <taxon>Pogonophryne</taxon>
    </lineage>
</organism>
<gene>
    <name evidence="2" type="ORF">JOQ06_013945</name>
</gene>
<dbReference type="Proteomes" id="UP001219934">
    <property type="component" value="Unassembled WGS sequence"/>
</dbReference>
<dbReference type="GO" id="GO:0005654">
    <property type="term" value="C:nucleoplasm"/>
    <property type="evidence" value="ECO:0007669"/>
    <property type="project" value="TreeGrafter"/>
</dbReference>
<reference evidence="2" key="1">
    <citation type="submission" date="2022-11" db="EMBL/GenBank/DDBJ databases">
        <title>Chromosome-level genome of Pogonophryne albipinna.</title>
        <authorList>
            <person name="Jo E."/>
        </authorList>
    </citation>
    <scope>NUCLEOTIDE SEQUENCE</scope>
    <source>
        <strain evidence="2">SGF0006</strain>
        <tissue evidence="2">Muscle</tissue>
    </source>
</reference>
<sequence>MAGWGAAWPVGCCLAGGVLPGQWGAAWPVGVLPGQWVLPGRWGAVWPVGLPGQWGAAGGVLPGQWGAVWPVGVLPGQWGAAWPVGCCLAGWGAAWPLKETVKRKLESAGSPGNGFSDGFPPNKKACLENTGSPLDSKLGLSDVLNANGNHGNNNNTDPRDLTDFHRKEMKQEPDDMLPIMPPSGNNNSLFPDLNLNEQEWTELMEELNCSVAYEDIQDILNDGFEDRKDPLEIGGGASLLPLIW</sequence>
<keyword evidence="1" id="KW-0732">Signal</keyword>
<dbReference type="PANTHER" id="PTHR15692">
    <property type="entry name" value="MASTERMIND-LIKE"/>
    <property type="match status" value="1"/>
</dbReference>
<feature type="signal peptide" evidence="1">
    <location>
        <begin position="1"/>
        <end position="20"/>
    </location>
</feature>
<evidence type="ECO:0000313" key="2">
    <source>
        <dbReference type="EMBL" id="KAJ4918432.1"/>
    </source>
</evidence>
<protein>
    <submittedName>
        <fullName evidence="2">Uncharacterized protein</fullName>
    </submittedName>
</protein>
<keyword evidence="3" id="KW-1185">Reference proteome</keyword>
<proteinExistence type="predicted"/>
<comment type="caution">
    <text evidence="2">The sequence shown here is derived from an EMBL/GenBank/DDBJ whole genome shotgun (WGS) entry which is preliminary data.</text>
</comment>
<dbReference type="InterPro" id="IPR046369">
    <property type="entry name" value="MAML1-3"/>
</dbReference>
<name>A0AAD6F2K4_9TELE</name>
<accession>A0AAD6F2K4</accession>
<dbReference type="PANTHER" id="PTHR15692:SF19">
    <property type="entry name" value="MASTERMIND-LIKE PROTEIN 1"/>
    <property type="match status" value="1"/>
</dbReference>
<evidence type="ECO:0000313" key="3">
    <source>
        <dbReference type="Proteomes" id="UP001219934"/>
    </source>
</evidence>
<feature type="chain" id="PRO_5041901332" evidence="1">
    <location>
        <begin position="21"/>
        <end position="244"/>
    </location>
</feature>